<dbReference type="Pfam" id="PF11306">
    <property type="entry name" value="DUF3108"/>
    <property type="match status" value="1"/>
</dbReference>
<proteinExistence type="predicted"/>
<feature type="region of interest" description="Disordered" evidence="1">
    <location>
        <begin position="234"/>
        <end position="257"/>
    </location>
</feature>
<dbReference type="InterPro" id="IPR021457">
    <property type="entry name" value="DUF3108"/>
</dbReference>
<feature type="compositionally biased region" description="Basic and acidic residues" evidence="1">
    <location>
        <begin position="234"/>
        <end position="247"/>
    </location>
</feature>
<evidence type="ECO:0000256" key="1">
    <source>
        <dbReference type="SAM" id="MobiDB-lite"/>
    </source>
</evidence>
<accession>A0ABR7A5J2</accession>
<comment type="caution">
    <text evidence="2">The sequence shown here is derived from an EMBL/GenBank/DDBJ whole genome shotgun (WGS) entry which is preliminary data.</text>
</comment>
<dbReference type="RefSeq" id="WP_186903857.1">
    <property type="nucleotide sequence ID" value="NZ_JACOGD010000005.1"/>
</dbReference>
<evidence type="ECO:0000313" key="3">
    <source>
        <dbReference type="Proteomes" id="UP000654304"/>
    </source>
</evidence>
<reference evidence="2 3" key="1">
    <citation type="submission" date="2020-08" db="EMBL/GenBank/DDBJ databases">
        <title>Novel species isolated from subtropical streams in China.</title>
        <authorList>
            <person name="Lu H."/>
        </authorList>
    </citation>
    <scope>NUCLEOTIDE SEQUENCE [LARGE SCALE GENOMIC DNA]</scope>
    <source>
        <strain evidence="2 3">CY22W</strain>
    </source>
</reference>
<name>A0ABR7A5J2_9BURK</name>
<keyword evidence="3" id="KW-1185">Reference proteome</keyword>
<evidence type="ECO:0000313" key="2">
    <source>
        <dbReference type="EMBL" id="MBC3932174.1"/>
    </source>
</evidence>
<protein>
    <submittedName>
        <fullName evidence="2">DUF3108 domain-containing protein</fullName>
    </submittedName>
</protein>
<gene>
    <name evidence="2" type="ORF">H8K43_10850</name>
</gene>
<feature type="compositionally biased region" description="Polar residues" evidence="1">
    <location>
        <begin position="248"/>
        <end position="257"/>
    </location>
</feature>
<feature type="region of interest" description="Disordered" evidence="1">
    <location>
        <begin position="64"/>
        <end position="91"/>
    </location>
</feature>
<dbReference type="Proteomes" id="UP000654304">
    <property type="component" value="Unassembled WGS sequence"/>
</dbReference>
<sequence>MSFTPSQMMSATPPGCMYYLWFAGLALAGHLLLWQWGAPAIRPAPAVSPKLAPVTVQLTVKPTVTARAAPTPPPRAPAGESKQPQITARSQAMPAPPAAIISLSENIGAASTVSEASAQTGSLHQLNELSSSITLDPVTVLTPLTESDQSLSLHGYAAIAPDSAVLKTKLVSESPGKNPVYGVGEIAFHIQNGRYQVKVQAGLDLLLTTLNLYQMQSEGNWTEFGLQPQTMSEKRRNRSETATHFQHDSQTISFSSSNRSTALQAGAQDRASIFLQLSALGKGSPQLFQAGQQLRVQVAEDREAQEFLFQVQAKEVLKTRMGELETWHIIRPPRAGKYNSTLEIWLAPGWQWYPVQIRNTESNGTVTSQYVTAILNPEKGSS</sequence>
<dbReference type="EMBL" id="JACOGD010000005">
    <property type="protein sequence ID" value="MBC3932174.1"/>
    <property type="molecule type" value="Genomic_DNA"/>
</dbReference>
<organism evidence="2 3">
    <name type="scientific">Undibacterium curvum</name>
    <dbReference type="NCBI Taxonomy" id="2762294"/>
    <lineage>
        <taxon>Bacteria</taxon>
        <taxon>Pseudomonadati</taxon>
        <taxon>Pseudomonadota</taxon>
        <taxon>Betaproteobacteria</taxon>
        <taxon>Burkholderiales</taxon>
        <taxon>Oxalobacteraceae</taxon>
        <taxon>Undibacterium</taxon>
    </lineage>
</organism>